<evidence type="ECO:0000313" key="7">
    <source>
        <dbReference type="Proteomes" id="UP000655868"/>
    </source>
</evidence>
<comment type="similarity">
    <text evidence="1">Belongs to the leucine-binding protein family.</text>
</comment>
<feature type="region of interest" description="Disordered" evidence="3">
    <location>
        <begin position="33"/>
        <end position="52"/>
    </location>
</feature>
<reference evidence="6" key="1">
    <citation type="submission" date="2020-12" db="EMBL/GenBank/DDBJ databases">
        <title>Antrihabitans popcorni sp. nov. and Antrihabitans auranticaus sp. nov., isolated from a larva cave.</title>
        <authorList>
            <person name="Lee S.D."/>
            <person name="Kim I.S."/>
        </authorList>
    </citation>
    <scope>NUCLEOTIDE SEQUENCE</scope>
    <source>
        <strain evidence="6">YC3-6</strain>
    </source>
</reference>
<evidence type="ECO:0000256" key="4">
    <source>
        <dbReference type="SAM" id="SignalP"/>
    </source>
</evidence>
<evidence type="ECO:0000313" key="6">
    <source>
        <dbReference type="EMBL" id="MBJ8338291.1"/>
    </source>
</evidence>
<evidence type="ECO:0000256" key="3">
    <source>
        <dbReference type="SAM" id="MobiDB-lite"/>
    </source>
</evidence>
<dbReference type="SUPFAM" id="SSF53822">
    <property type="entry name" value="Periplasmic binding protein-like I"/>
    <property type="match status" value="1"/>
</dbReference>
<dbReference type="EMBL" id="JAEMNV010000002">
    <property type="protein sequence ID" value="MBJ8338291.1"/>
    <property type="molecule type" value="Genomic_DNA"/>
</dbReference>
<dbReference type="AlphaFoldDB" id="A0A934NN38"/>
<name>A0A934NN38_9NOCA</name>
<organism evidence="6 7">
    <name type="scientific">Antrihabitans stalagmiti</name>
    <dbReference type="NCBI Taxonomy" id="2799499"/>
    <lineage>
        <taxon>Bacteria</taxon>
        <taxon>Bacillati</taxon>
        <taxon>Actinomycetota</taxon>
        <taxon>Actinomycetes</taxon>
        <taxon>Mycobacteriales</taxon>
        <taxon>Nocardiaceae</taxon>
        <taxon>Antrihabitans</taxon>
    </lineage>
</organism>
<proteinExistence type="inferred from homology"/>
<accession>A0A934NN38</accession>
<dbReference type="Gene3D" id="3.40.50.2300">
    <property type="match status" value="2"/>
</dbReference>
<feature type="signal peptide" evidence="4">
    <location>
        <begin position="1"/>
        <end position="31"/>
    </location>
</feature>
<protein>
    <submittedName>
        <fullName evidence="6">ABC transporter substrate-binding protein</fullName>
    </submittedName>
</protein>
<dbReference type="RefSeq" id="WP_199703004.1">
    <property type="nucleotide sequence ID" value="NZ_JAEMNV010000002.1"/>
</dbReference>
<feature type="chain" id="PRO_5037139195" evidence="4">
    <location>
        <begin position="32"/>
        <end position="441"/>
    </location>
</feature>
<keyword evidence="7" id="KW-1185">Reference proteome</keyword>
<dbReference type="Pfam" id="PF13458">
    <property type="entry name" value="Peripla_BP_6"/>
    <property type="match status" value="1"/>
</dbReference>
<dbReference type="InterPro" id="IPR028082">
    <property type="entry name" value="Peripla_BP_I"/>
</dbReference>
<feature type="domain" description="Leucine-binding protein" evidence="5">
    <location>
        <begin position="63"/>
        <end position="394"/>
    </location>
</feature>
<sequence length="441" mass="45811">MTRSRRRTWLLRAAALPATAALLLGSACTSAEEGGSDAPTGASGPGVSDEPCPNAIDTNKGCIYLGVLSDLEGGPFAVLGQSINEAQLAFWKQVNEDGGIGDYEIDIATNTKNTSYDVQKHAAAYQQVEPNVLALAMSLGTVNTQAVLDQMDTGNLVAAAGTFWSGWQFPADDKGVMLEAGYSYCTEAVIGLDWFASVHNKPAKVASVVYKGDYGGDYAAGAKKWVDANESELVAEIETAPNAIAGSQDGPVGQIIAAAPDVVVLATGPQEMAEIVAKAAQAGYKGRFLGAGPTWNGALLKTAAAPALTALYNGTAPMQGWDGPSEGVKAARDASGGKEPANWGYLAGWALSYPIKSLLEKANAEDKLNRAGVRSLVDGLEVDYKGMLPNSTFGTEPDVTTQVATIAVPDAAAPLGMKTVVDGYKAPSLEKITYTEPCVRP</sequence>
<gene>
    <name evidence="6" type="ORF">JGU71_05295</name>
</gene>
<dbReference type="PANTHER" id="PTHR47235:SF1">
    <property type="entry name" value="BLR6548 PROTEIN"/>
    <property type="match status" value="1"/>
</dbReference>
<keyword evidence="2 4" id="KW-0732">Signal</keyword>
<dbReference type="PANTHER" id="PTHR47235">
    <property type="entry name" value="BLR6548 PROTEIN"/>
    <property type="match status" value="1"/>
</dbReference>
<evidence type="ECO:0000259" key="5">
    <source>
        <dbReference type="Pfam" id="PF13458"/>
    </source>
</evidence>
<comment type="caution">
    <text evidence="6">The sequence shown here is derived from an EMBL/GenBank/DDBJ whole genome shotgun (WGS) entry which is preliminary data.</text>
</comment>
<evidence type="ECO:0000256" key="1">
    <source>
        <dbReference type="ARBA" id="ARBA00010062"/>
    </source>
</evidence>
<dbReference type="Proteomes" id="UP000655868">
    <property type="component" value="Unassembled WGS sequence"/>
</dbReference>
<dbReference type="InterPro" id="IPR028081">
    <property type="entry name" value="Leu-bd"/>
</dbReference>
<dbReference type="PROSITE" id="PS51257">
    <property type="entry name" value="PROKAR_LIPOPROTEIN"/>
    <property type="match status" value="1"/>
</dbReference>
<evidence type="ECO:0000256" key="2">
    <source>
        <dbReference type="ARBA" id="ARBA00022729"/>
    </source>
</evidence>